<sequence>MWLQHDGCPAHYARSVRDYLDEMYPRRWIGRLGKILWPPRSPDLNSLDFFYWGCLKEKVYKDLITSVDQLRKRVQMAAQKITEIRHASKIKRSFIRRCRAFIRAHGGHFEHVL</sequence>
<proteinExistence type="predicted"/>
<reference evidence="1 2" key="1">
    <citation type="submission" date="2023-11" db="EMBL/GenBank/DDBJ databases">
        <authorList>
            <person name="Hedman E."/>
            <person name="Englund M."/>
            <person name="Stromberg M."/>
            <person name="Nyberg Akerstrom W."/>
            <person name="Nylinder S."/>
            <person name="Jareborg N."/>
            <person name="Kallberg Y."/>
            <person name="Kronander E."/>
        </authorList>
    </citation>
    <scope>NUCLEOTIDE SEQUENCE [LARGE SCALE GENOMIC DNA]</scope>
</reference>
<evidence type="ECO:0008006" key="3">
    <source>
        <dbReference type="Google" id="ProtNLM"/>
    </source>
</evidence>
<organism evidence="1 2">
    <name type="scientific">Parnassius mnemosyne</name>
    <name type="common">clouded apollo</name>
    <dbReference type="NCBI Taxonomy" id="213953"/>
    <lineage>
        <taxon>Eukaryota</taxon>
        <taxon>Metazoa</taxon>
        <taxon>Ecdysozoa</taxon>
        <taxon>Arthropoda</taxon>
        <taxon>Hexapoda</taxon>
        <taxon>Insecta</taxon>
        <taxon>Pterygota</taxon>
        <taxon>Neoptera</taxon>
        <taxon>Endopterygota</taxon>
        <taxon>Lepidoptera</taxon>
        <taxon>Glossata</taxon>
        <taxon>Ditrysia</taxon>
        <taxon>Papilionoidea</taxon>
        <taxon>Papilionidae</taxon>
        <taxon>Parnassiinae</taxon>
        <taxon>Parnassini</taxon>
        <taxon>Parnassius</taxon>
        <taxon>Driopa</taxon>
    </lineage>
</organism>
<evidence type="ECO:0000313" key="1">
    <source>
        <dbReference type="EMBL" id="CAK1603423.1"/>
    </source>
</evidence>
<dbReference type="PANTHER" id="PTHR47326:SF1">
    <property type="entry name" value="HTH PSQ-TYPE DOMAIN-CONTAINING PROTEIN"/>
    <property type="match status" value="1"/>
</dbReference>
<evidence type="ECO:0000313" key="2">
    <source>
        <dbReference type="Proteomes" id="UP001314205"/>
    </source>
</evidence>
<accession>A0AAV1M8R8</accession>
<comment type="caution">
    <text evidence="1">The sequence shown here is derived from an EMBL/GenBank/DDBJ whole genome shotgun (WGS) entry which is preliminary data.</text>
</comment>
<dbReference type="InterPro" id="IPR036397">
    <property type="entry name" value="RNaseH_sf"/>
</dbReference>
<name>A0AAV1M8R8_9NEOP</name>
<dbReference type="AlphaFoldDB" id="A0AAV1M8R8"/>
<dbReference type="PANTHER" id="PTHR47326">
    <property type="entry name" value="TRANSPOSABLE ELEMENT TC3 TRANSPOSASE-LIKE PROTEIN"/>
    <property type="match status" value="1"/>
</dbReference>
<dbReference type="Gene3D" id="3.30.420.10">
    <property type="entry name" value="Ribonuclease H-like superfamily/Ribonuclease H"/>
    <property type="match status" value="1"/>
</dbReference>
<dbReference type="EMBL" id="CAVLGL010000148">
    <property type="protein sequence ID" value="CAK1603423.1"/>
    <property type="molecule type" value="Genomic_DNA"/>
</dbReference>
<dbReference type="Proteomes" id="UP001314205">
    <property type="component" value="Unassembled WGS sequence"/>
</dbReference>
<dbReference type="GO" id="GO:0003676">
    <property type="term" value="F:nucleic acid binding"/>
    <property type="evidence" value="ECO:0007669"/>
    <property type="project" value="InterPro"/>
</dbReference>
<protein>
    <recommendedName>
        <fullName evidence="3">Transposase</fullName>
    </recommendedName>
</protein>
<gene>
    <name evidence="1" type="ORF">PARMNEM_LOCUS21804</name>
</gene>
<keyword evidence="2" id="KW-1185">Reference proteome</keyword>